<evidence type="ECO:0000256" key="7">
    <source>
        <dbReference type="ARBA" id="ARBA00023033"/>
    </source>
</evidence>
<reference evidence="9" key="1">
    <citation type="submission" date="2018-08" db="EMBL/GenBank/DDBJ databases">
        <authorList>
            <person name="Kim S.-J."/>
            <person name="Jung G.-Y."/>
        </authorList>
    </citation>
    <scope>NUCLEOTIDE SEQUENCE [LARGE SCALE GENOMIC DNA]</scope>
    <source>
        <strain evidence="9">GY_H</strain>
    </source>
</reference>
<comment type="cofactor">
    <cofactor evidence="1">
        <name>FAD</name>
        <dbReference type="ChEBI" id="CHEBI:57692"/>
    </cofactor>
</comment>
<keyword evidence="6" id="KW-0560">Oxidoreductase</keyword>
<evidence type="ECO:0000256" key="4">
    <source>
        <dbReference type="ARBA" id="ARBA00022827"/>
    </source>
</evidence>
<dbReference type="RefSeq" id="WP_115518147.1">
    <property type="nucleotide sequence ID" value="NZ_QRGO01000002.1"/>
</dbReference>
<accession>A0A371B358</accession>
<evidence type="ECO:0000256" key="2">
    <source>
        <dbReference type="ARBA" id="ARBA00010139"/>
    </source>
</evidence>
<dbReference type="GO" id="GO:0004499">
    <property type="term" value="F:N,N-dimethylaniline monooxygenase activity"/>
    <property type="evidence" value="ECO:0007669"/>
    <property type="project" value="InterPro"/>
</dbReference>
<dbReference type="EMBL" id="QRGO01000002">
    <property type="protein sequence ID" value="RDV02026.1"/>
    <property type="molecule type" value="Genomic_DNA"/>
</dbReference>
<evidence type="ECO:0000256" key="3">
    <source>
        <dbReference type="ARBA" id="ARBA00022630"/>
    </source>
</evidence>
<dbReference type="SUPFAM" id="SSF51905">
    <property type="entry name" value="FAD/NAD(P)-binding domain"/>
    <property type="match status" value="2"/>
</dbReference>
<keyword evidence="3" id="KW-0285">Flavoprotein</keyword>
<name>A0A371B358_9BRAD</name>
<dbReference type="Pfam" id="PF00743">
    <property type="entry name" value="FMO-like"/>
    <property type="match status" value="1"/>
</dbReference>
<dbReference type="Proteomes" id="UP000263993">
    <property type="component" value="Unassembled WGS sequence"/>
</dbReference>
<dbReference type="PANTHER" id="PTHR43098:SF3">
    <property type="entry name" value="L-ORNITHINE N(5)-MONOOXYGENASE-RELATED"/>
    <property type="match status" value="1"/>
</dbReference>
<proteinExistence type="inferred from homology"/>
<dbReference type="OrthoDB" id="312624at2"/>
<comment type="caution">
    <text evidence="8">The sequence shown here is derived from an EMBL/GenBank/DDBJ whole genome shotgun (WGS) entry which is preliminary data.</text>
</comment>
<sequence>MHEAGVSTSTHDAIVVGAGFAGLYALHRLRNLGLATIVLERGDGIGGTWFWNRYPGARCDVESLQYSYSFSDDLQQEWNWSERFASQSEILRYINYVADRFDLRRDIDLNTSVIRAHYDDASGLWDVASAEGHAYRARYLVFATGCLSVPIEPEISGLDRFEGRILRTSNWPKEDINFTGKRVAVIGTGSSGIQCTPVIAEQADHLFVLQRTPNYSVPGRNQPMDPNFERDWKANYPAHRAAALATRSNNLFDAGTVPGRQVSFEEREREFERRWQTGGLGFVYAYPDMTSDPEVNKHATDFVHRKISEKIGNPEIAAKLIPTEYPIGGRRLCVDNGYYETFNRDNVTLVDLRTDPLLGVTRNGFRTERGEHAIDMLVLATGFDAFTGALSRIDVRGRNGLTLNEKWVDGPANYLGICISGFPNMFMITGPGSPSVLSNVVLAIEHHVNWITDCVAHARARLARVIEAKSDAEEEWVNKVAALAQGTLISKTKSWYTGANVAGKTNRYFLYMGGIPAYVRELRQAGPDNDYPGLTLT</sequence>
<dbReference type="PANTHER" id="PTHR43098">
    <property type="entry name" value="L-ORNITHINE N(5)-MONOOXYGENASE-RELATED"/>
    <property type="match status" value="1"/>
</dbReference>
<organism evidence="8 9">
    <name type="scientific">Undibacter mobilis</name>
    <dbReference type="NCBI Taxonomy" id="2292256"/>
    <lineage>
        <taxon>Bacteria</taxon>
        <taxon>Pseudomonadati</taxon>
        <taxon>Pseudomonadota</taxon>
        <taxon>Alphaproteobacteria</taxon>
        <taxon>Hyphomicrobiales</taxon>
        <taxon>Nitrobacteraceae</taxon>
        <taxon>Undibacter</taxon>
    </lineage>
</organism>
<evidence type="ECO:0000256" key="6">
    <source>
        <dbReference type="ARBA" id="ARBA00023002"/>
    </source>
</evidence>
<dbReference type="InterPro" id="IPR020946">
    <property type="entry name" value="Flavin_mOase-like"/>
</dbReference>
<dbReference type="InterPro" id="IPR036188">
    <property type="entry name" value="FAD/NAD-bd_sf"/>
</dbReference>
<dbReference type="AlphaFoldDB" id="A0A371B358"/>
<gene>
    <name evidence="8" type="ORF">DXH78_15590</name>
</gene>
<keyword evidence="7" id="KW-0503">Monooxygenase</keyword>
<evidence type="ECO:0000256" key="5">
    <source>
        <dbReference type="ARBA" id="ARBA00022857"/>
    </source>
</evidence>
<dbReference type="PRINTS" id="PR00411">
    <property type="entry name" value="PNDRDTASEI"/>
</dbReference>
<dbReference type="Gene3D" id="3.50.50.60">
    <property type="entry name" value="FAD/NAD(P)-binding domain"/>
    <property type="match status" value="2"/>
</dbReference>
<keyword evidence="4" id="KW-0274">FAD</keyword>
<dbReference type="GO" id="GO:0050661">
    <property type="term" value="F:NADP binding"/>
    <property type="evidence" value="ECO:0007669"/>
    <property type="project" value="InterPro"/>
</dbReference>
<keyword evidence="9" id="KW-1185">Reference proteome</keyword>
<evidence type="ECO:0000256" key="1">
    <source>
        <dbReference type="ARBA" id="ARBA00001974"/>
    </source>
</evidence>
<dbReference type="GO" id="GO:0050660">
    <property type="term" value="F:flavin adenine dinucleotide binding"/>
    <property type="evidence" value="ECO:0007669"/>
    <property type="project" value="InterPro"/>
</dbReference>
<protein>
    <submittedName>
        <fullName evidence="8">NAD(P)/FAD-dependent oxidoreductase</fullName>
    </submittedName>
</protein>
<dbReference type="InterPro" id="IPR050775">
    <property type="entry name" value="FAD-binding_Monooxygenases"/>
</dbReference>
<comment type="similarity">
    <text evidence="2">Belongs to the FAD-binding monooxygenase family.</text>
</comment>
<evidence type="ECO:0000313" key="8">
    <source>
        <dbReference type="EMBL" id="RDV02026.1"/>
    </source>
</evidence>
<evidence type="ECO:0000313" key="9">
    <source>
        <dbReference type="Proteomes" id="UP000263993"/>
    </source>
</evidence>
<keyword evidence="5" id="KW-0521">NADP</keyword>